<dbReference type="SUPFAM" id="SSF54631">
    <property type="entry name" value="CBS-domain pair"/>
    <property type="match status" value="1"/>
</dbReference>
<proteinExistence type="predicted"/>
<dbReference type="Proteomes" id="UP000324176">
    <property type="component" value="Unassembled WGS sequence"/>
</dbReference>
<evidence type="ECO:0000313" key="6">
    <source>
        <dbReference type="Proteomes" id="UP000034156"/>
    </source>
</evidence>
<dbReference type="PANTHER" id="PTHR43080">
    <property type="entry name" value="CBS DOMAIN-CONTAINING PROTEIN CBSX3, MITOCHONDRIAL"/>
    <property type="match status" value="1"/>
</dbReference>
<keyword evidence="1 2" id="KW-0129">CBS domain</keyword>
<keyword evidence="6" id="KW-1185">Reference proteome</keyword>
<organism evidence="4 6">
    <name type="scientific">Nitrosomonas communis</name>
    <dbReference type="NCBI Taxonomy" id="44574"/>
    <lineage>
        <taxon>Bacteria</taxon>
        <taxon>Pseudomonadati</taxon>
        <taxon>Pseudomonadota</taxon>
        <taxon>Betaproteobacteria</taxon>
        <taxon>Nitrosomonadales</taxon>
        <taxon>Nitrosomonadaceae</taxon>
        <taxon>Nitrosomonas</taxon>
    </lineage>
</organism>
<dbReference type="PANTHER" id="PTHR43080:SF2">
    <property type="entry name" value="CBS DOMAIN-CONTAINING PROTEIN"/>
    <property type="match status" value="1"/>
</dbReference>
<dbReference type="PROSITE" id="PS51371">
    <property type="entry name" value="CBS"/>
    <property type="match status" value="2"/>
</dbReference>
<dbReference type="AlphaFoldDB" id="A0A0F7KD33"/>
<keyword evidence="4" id="KW-0808">Transferase</keyword>
<dbReference type="OrthoDB" id="9807125at2"/>
<evidence type="ECO:0000259" key="3">
    <source>
        <dbReference type="PROSITE" id="PS51371"/>
    </source>
</evidence>
<dbReference type="InterPro" id="IPR051257">
    <property type="entry name" value="Diverse_CBS-Domain"/>
</dbReference>
<feature type="domain" description="CBS" evidence="3">
    <location>
        <begin position="76"/>
        <end position="131"/>
    </location>
</feature>
<protein>
    <submittedName>
        <fullName evidence="5">CBS domain protein</fullName>
    </submittedName>
    <submittedName>
        <fullName evidence="4">Histidine kinase</fullName>
    </submittedName>
</protein>
<keyword evidence="4" id="KW-0418">Kinase</keyword>
<dbReference type="SMART" id="SM00116">
    <property type="entry name" value="CBS"/>
    <property type="match status" value="2"/>
</dbReference>
<sequence>MKTVKQLLQQKGHTVTTIDPDSSVYDAMQLMADNNTGSLLVMSDDKLVGILTERDFSRKTYLLDKPVKDMQVKEIMTQQVIYVGLDNTNEDCMSLVTEMRVRHLPVIDADKVIGILSIGDLVKDTISENQFVIKELERYIYDTGVPRQGMRRT</sequence>
<evidence type="ECO:0000256" key="2">
    <source>
        <dbReference type="PROSITE-ProRule" id="PRU00703"/>
    </source>
</evidence>
<dbReference type="Gene3D" id="3.10.580.10">
    <property type="entry name" value="CBS-domain"/>
    <property type="match status" value="1"/>
</dbReference>
<gene>
    <name evidence="4" type="ORF">AAW31_12400</name>
    <name evidence="5" type="ORF">BCL69_10787</name>
</gene>
<dbReference type="InterPro" id="IPR000644">
    <property type="entry name" value="CBS_dom"/>
</dbReference>
<reference evidence="6" key="1">
    <citation type="submission" date="2015-05" db="EMBL/GenBank/DDBJ databases">
        <title>Draft genome of Nitrosomonas communis strain Nm2.</title>
        <authorList>
            <person name="Kozlowski J.A."/>
            <person name="Kits K.D."/>
            <person name="Stein L.Y."/>
        </authorList>
    </citation>
    <scope>NUCLEOTIDE SEQUENCE [LARGE SCALE GENOMIC DNA]</scope>
    <source>
        <strain evidence="6">Nm2</strain>
    </source>
</reference>
<dbReference type="InterPro" id="IPR044725">
    <property type="entry name" value="CBSX3_CBS_dom"/>
</dbReference>
<reference evidence="4 6" key="2">
    <citation type="journal article" date="2016" name="Genome Announc.">
        <title>Genome Sequence of Nitrosomonas communis Strain Nm2, a Mesophilic Ammonia-Oxidizing Bacterium Isolated from Mediterranean Soil.</title>
        <authorList>
            <person name="Kozlowski J.A."/>
            <person name="Kits K.D."/>
            <person name="Stein L.Y."/>
        </authorList>
    </citation>
    <scope>NUCLEOTIDE SEQUENCE [LARGE SCALE GENOMIC DNA]</scope>
    <source>
        <strain evidence="4 6">Nm2</strain>
    </source>
</reference>
<evidence type="ECO:0000313" key="7">
    <source>
        <dbReference type="Proteomes" id="UP000324176"/>
    </source>
</evidence>
<dbReference type="Proteomes" id="UP000034156">
    <property type="component" value="Chromosome"/>
</dbReference>
<feature type="domain" description="CBS" evidence="3">
    <location>
        <begin position="9"/>
        <end position="70"/>
    </location>
</feature>
<dbReference type="KEGG" id="nco:AAW31_12400"/>
<dbReference type="Pfam" id="PF00571">
    <property type="entry name" value="CBS"/>
    <property type="match status" value="2"/>
</dbReference>
<dbReference type="RefSeq" id="WP_046850466.1">
    <property type="nucleotide sequence ID" value="NZ_CBDIPD010000067.1"/>
</dbReference>
<dbReference type="PATRIC" id="fig|44574.3.peg.3005"/>
<dbReference type="EMBL" id="VNHT01000078">
    <property type="protein sequence ID" value="TYP78289.1"/>
    <property type="molecule type" value="Genomic_DNA"/>
</dbReference>
<dbReference type="EMBL" id="CP011451">
    <property type="protein sequence ID" value="AKH38420.1"/>
    <property type="molecule type" value="Genomic_DNA"/>
</dbReference>
<dbReference type="GO" id="GO:0016301">
    <property type="term" value="F:kinase activity"/>
    <property type="evidence" value="ECO:0007669"/>
    <property type="project" value="UniProtKB-KW"/>
</dbReference>
<evidence type="ECO:0000313" key="4">
    <source>
        <dbReference type="EMBL" id="AKH38420.1"/>
    </source>
</evidence>
<reference evidence="5 7" key="3">
    <citation type="submission" date="2019-07" db="EMBL/GenBank/DDBJ databases">
        <title>Active sludge and wastewater microbial communities from Klosterneuburg, Austria.</title>
        <authorList>
            <person name="Wagner M."/>
        </authorList>
    </citation>
    <scope>NUCLEOTIDE SEQUENCE [LARGE SCALE GENOMIC DNA]</scope>
    <source>
        <strain evidence="5 7">Nm2</strain>
    </source>
</reference>
<dbReference type="InterPro" id="IPR046342">
    <property type="entry name" value="CBS_dom_sf"/>
</dbReference>
<dbReference type="CDD" id="cd04623">
    <property type="entry name" value="CBS_pair_bac_euk"/>
    <property type="match status" value="1"/>
</dbReference>
<evidence type="ECO:0000256" key="1">
    <source>
        <dbReference type="ARBA" id="ARBA00023122"/>
    </source>
</evidence>
<accession>A0A0F7KD33</accession>
<name>A0A0F7KD33_9PROT</name>
<evidence type="ECO:0000313" key="5">
    <source>
        <dbReference type="EMBL" id="TYP78289.1"/>
    </source>
</evidence>